<feature type="compositionally biased region" description="Basic and acidic residues" evidence="5">
    <location>
        <begin position="339"/>
        <end position="349"/>
    </location>
</feature>
<dbReference type="InterPro" id="IPR001510">
    <property type="entry name" value="Znf_PARP"/>
</dbReference>
<feature type="region of interest" description="Disordered" evidence="5">
    <location>
        <begin position="318"/>
        <end position="472"/>
    </location>
</feature>
<dbReference type="CDD" id="cd09397">
    <property type="entry name" value="LIM1_UF1"/>
    <property type="match status" value="1"/>
</dbReference>
<keyword evidence="1 4" id="KW-0479">Metal-binding</keyword>
<dbReference type="PROSITE" id="PS00478">
    <property type="entry name" value="LIM_DOMAIN_1"/>
    <property type="match status" value="1"/>
</dbReference>
<feature type="compositionally biased region" description="Polar residues" evidence="5">
    <location>
        <begin position="328"/>
        <end position="337"/>
    </location>
</feature>
<dbReference type="Gene3D" id="2.10.110.10">
    <property type="entry name" value="Cysteine Rich Protein"/>
    <property type="match status" value="2"/>
</dbReference>
<feature type="region of interest" description="Disordered" evidence="5">
    <location>
        <begin position="120"/>
        <end position="266"/>
    </location>
</feature>
<feature type="domain" description="PARP-type" evidence="7">
    <location>
        <begin position="658"/>
        <end position="698"/>
    </location>
</feature>
<feature type="compositionally biased region" description="Polar residues" evidence="5">
    <location>
        <begin position="202"/>
        <end position="226"/>
    </location>
</feature>
<sequence>MEPPVRDVHALPVIKCSSCDEDVDMMAMGDHTCSTTTQGKHSDLARQSAMLKLSSAATVPPTLPRTRSFSSLRQQQQSRRPPLPKIDPSAACMSIPLIHCCAHRIDIDLVRPPVWRGELTPASSGHSSLVSPASATSSSRPPWPSSRKGSMPEVRRPPSPELTNLDCAFPPFPLPSKTATTRKRDRAASQRSATHRSRSKDTPTSVRADNLSRKGSANDSLQSTSEGRLVGKRSRPSTPSSRNGSVSTRSDSRQQSVDTVPQAHIQPIDELATVPILEVDPPIESSKPSLLARTFPEPLPLRSPSIDPGLSAFDFGTTEITPSPPTKPNNEVISNASEIEDKTRSETHPSYKAKRPPPLAAQQSEPIINRTKSPISPQPPSAGVFATTFGKLFGRRPSNSRNPSREVVRQALSDEPETYEEGAERSYLLSPDSEKEQSYLLSPDSDKNFLSAEPSPISSNPGISPQPSPLHEESLKALEGVIPAPAAIPVVVIEPIPEMESSETAVVTQPDEPLRFPRISRIVEEPPSFISETSTRDSIDSASSYGSIGFSERTTSSSSSSSQPELLPSKQLSNSSVADMPAPLRPRIPALSPDSPTDPNLRHGRLSPIPDMPGVPNVPTDSLQPLCFDFDVTPTPPPAPVLARASTEPDTSTARKPKYARPNKGVCRGCSQVILASQKSVSSADGLLTGRYHKECFVCRTCKVIFPTAEFYVHDDKPYCAQHYHEVANSLCATCGKGIEGLYMETANVAGRGKEKHHPECLKCTTCRIRLDHDYFELSGKVYCERDAFRLASVPKARENAPSRPSPLVREYISSGQDGLVKGRNFPERRTTRLLAMTKT</sequence>
<evidence type="ECO:0000256" key="5">
    <source>
        <dbReference type="SAM" id="MobiDB-lite"/>
    </source>
</evidence>
<evidence type="ECO:0000256" key="1">
    <source>
        <dbReference type="ARBA" id="ARBA00022723"/>
    </source>
</evidence>
<proteinExistence type="predicted"/>
<evidence type="ECO:0000313" key="8">
    <source>
        <dbReference type="EMBL" id="KIV78258.1"/>
    </source>
</evidence>
<accession>A0A0D1YTM9</accession>
<evidence type="ECO:0000259" key="7">
    <source>
        <dbReference type="PROSITE" id="PS50064"/>
    </source>
</evidence>
<feature type="compositionally biased region" description="Polar residues" evidence="5">
    <location>
        <begin position="236"/>
        <end position="259"/>
    </location>
</feature>
<dbReference type="GO" id="GO:0008270">
    <property type="term" value="F:zinc ion binding"/>
    <property type="evidence" value="ECO:0007669"/>
    <property type="project" value="InterPro"/>
</dbReference>
<reference evidence="8 9" key="1">
    <citation type="submission" date="2015-01" db="EMBL/GenBank/DDBJ databases">
        <title>The Genome Sequence of Exophiala sideris CBS121828.</title>
        <authorList>
            <consortium name="The Broad Institute Genomics Platform"/>
            <person name="Cuomo C."/>
            <person name="de Hoog S."/>
            <person name="Gorbushina A."/>
            <person name="Stielow B."/>
            <person name="Teixiera M."/>
            <person name="Abouelleil A."/>
            <person name="Chapman S.B."/>
            <person name="Priest M."/>
            <person name="Young S.K."/>
            <person name="Wortman J."/>
            <person name="Nusbaum C."/>
            <person name="Birren B."/>
        </authorList>
    </citation>
    <scope>NUCLEOTIDE SEQUENCE [LARGE SCALE GENOMIC DNA]</scope>
    <source>
        <strain evidence="8 9">CBS 121828</strain>
    </source>
</reference>
<organism evidence="8 9">
    <name type="scientific">Exophiala sideris</name>
    <dbReference type="NCBI Taxonomy" id="1016849"/>
    <lineage>
        <taxon>Eukaryota</taxon>
        <taxon>Fungi</taxon>
        <taxon>Dikarya</taxon>
        <taxon>Ascomycota</taxon>
        <taxon>Pezizomycotina</taxon>
        <taxon>Eurotiomycetes</taxon>
        <taxon>Chaetothyriomycetidae</taxon>
        <taxon>Chaetothyriales</taxon>
        <taxon>Herpotrichiellaceae</taxon>
        <taxon>Exophiala</taxon>
    </lineage>
</organism>
<feature type="region of interest" description="Disordered" evidence="5">
    <location>
        <begin position="527"/>
        <end position="610"/>
    </location>
</feature>
<dbReference type="PANTHER" id="PTHR24210:SF14">
    <property type="entry name" value="LIM ZINC-BINDING DOMAIN-CONTAINING PROTEIN"/>
    <property type="match status" value="1"/>
</dbReference>
<dbReference type="PANTHER" id="PTHR24210">
    <property type="entry name" value="LIM DOMAIN-CONTAINING PROTEIN"/>
    <property type="match status" value="1"/>
</dbReference>
<keyword evidence="3 4" id="KW-0440">LIM domain</keyword>
<feature type="compositionally biased region" description="Low complexity" evidence="5">
    <location>
        <begin position="127"/>
        <end position="149"/>
    </location>
</feature>
<feature type="compositionally biased region" description="Low complexity" evidence="5">
    <location>
        <begin position="551"/>
        <end position="573"/>
    </location>
</feature>
<dbReference type="GO" id="GO:0003677">
    <property type="term" value="F:DNA binding"/>
    <property type="evidence" value="ECO:0007669"/>
    <property type="project" value="InterPro"/>
</dbReference>
<feature type="domain" description="LIM zinc-binding" evidence="6">
    <location>
        <begin position="665"/>
        <end position="730"/>
    </location>
</feature>
<dbReference type="STRING" id="1016849.A0A0D1YTM9"/>
<feature type="region of interest" description="Disordered" evidence="5">
    <location>
        <begin position="639"/>
        <end position="660"/>
    </location>
</feature>
<feature type="compositionally biased region" description="Low complexity" evidence="5">
    <location>
        <begin position="454"/>
        <end position="465"/>
    </location>
</feature>
<evidence type="ECO:0008006" key="10">
    <source>
        <dbReference type="Google" id="ProtNLM"/>
    </source>
</evidence>
<evidence type="ECO:0000256" key="2">
    <source>
        <dbReference type="ARBA" id="ARBA00022833"/>
    </source>
</evidence>
<feature type="compositionally biased region" description="Polar residues" evidence="5">
    <location>
        <begin position="361"/>
        <end position="375"/>
    </location>
</feature>
<feature type="compositionally biased region" description="Low complexity" evidence="5">
    <location>
        <begin position="67"/>
        <end position="80"/>
    </location>
</feature>
<keyword evidence="2 4" id="KW-0862">Zinc</keyword>
<dbReference type="OrthoDB" id="1112565at2759"/>
<dbReference type="EMBL" id="KN846954">
    <property type="protein sequence ID" value="KIV78258.1"/>
    <property type="molecule type" value="Genomic_DNA"/>
</dbReference>
<dbReference type="PROSITE" id="PS50064">
    <property type="entry name" value="ZF_PARP_2"/>
    <property type="match status" value="1"/>
</dbReference>
<dbReference type="PROSITE" id="PS50023">
    <property type="entry name" value="LIM_DOMAIN_2"/>
    <property type="match status" value="2"/>
</dbReference>
<dbReference type="GO" id="GO:0030695">
    <property type="term" value="F:GTPase regulator activity"/>
    <property type="evidence" value="ECO:0007669"/>
    <property type="project" value="UniProtKB-ARBA"/>
</dbReference>
<gene>
    <name evidence="8" type="ORF">PV11_09994</name>
</gene>
<dbReference type="AlphaFoldDB" id="A0A0D1YTM9"/>
<dbReference type="InterPro" id="IPR017351">
    <property type="entry name" value="PINCH-1-4-like"/>
</dbReference>
<evidence type="ECO:0000259" key="6">
    <source>
        <dbReference type="PROSITE" id="PS50023"/>
    </source>
</evidence>
<dbReference type="Proteomes" id="UP000053599">
    <property type="component" value="Unassembled WGS sequence"/>
</dbReference>
<evidence type="ECO:0000256" key="3">
    <source>
        <dbReference type="ARBA" id="ARBA00023038"/>
    </source>
</evidence>
<dbReference type="SMART" id="SM00132">
    <property type="entry name" value="LIM"/>
    <property type="match status" value="2"/>
</dbReference>
<name>A0A0D1YTM9_9EURO</name>
<feature type="domain" description="LIM zinc-binding" evidence="6">
    <location>
        <begin position="733"/>
        <end position="794"/>
    </location>
</feature>
<dbReference type="Pfam" id="PF00412">
    <property type="entry name" value="LIM"/>
    <property type="match status" value="2"/>
</dbReference>
<dbReference type="CDD" id="cd08368">
    <property type="entry name" value="LIM"/>
    <property type="match status" value="1"/>
</dbReference>
<dbReference type="InterPro" id="IPR001781">
    <property type="entry name" value="Znf_LIM"/>
</dbReference>
<protein>
    <recommendedName>
        <fullName evidence="10">LIM zinc-binding domain-containing protein</fullName>
    </recommendedName>
</protein>
<dbReference type="SUPFAM" id="SSF57716">
    <property type="entry name" value="Glucocorticoid receptor-like (DNA-binding domain)"/>
    <property type="match status" value="1"/>
</dbReference>
<feature type="region of interest" description="Disordered" evidence="5">
    <location>
        <begin position="56"/>
        <end position="88"/>
    </location>
</feature>
<evidence type="ECO:0000313" key="9">
    <source>
        <dbReference type="Proteomes" id="UP000053599"/>
    </source>
</evidence>
<evidence type="ECO:0000256" key="4">
    <source>
        <dbReference type="PROSITE-ProRule" id="PRU00125"/>
    </source>
</evidence>